<name>A0ABV9PNM2_9ACTN</name>
<dbReference type="RefSeq" id="WP_143337767.1">
    <property type="nucleotide sequence ID" value="NZ_BAABCD010000013.1"/>
</dbReference>
<dbReference type="GeneID" id="97371885"/>
<evidence type="ECO:0000313" key="2">
    <source>
        <dbReference type="Proteomes" id="UP001595836"/>
    </source>
</evidence>
<reference evidence="2" key="1">
    <citation type="journal article" date="2019" name="Int. J. Syst. Evol. Microbiol.">
        <title>The Global Catalogue of Microorganisms (GCM) 10K type strain sequencing project: providing services to taxonomists for standard genome sequencing and annotation.</title>
        <authorList>
            <consortium name="The Broad Institute Genomics Platform"/>
            <consortium name="The Broad Institute Genome Sequencing Center for Infectious Disease"/>
            <person name="Wu L."/>
            <person name="Ma J."/>
        </authorList>
    </citation>
    <scope>NUCLEOTIDE SEQUENCE [LARGE SCALE GENOMIC DNA]</scope>
    <source>
        <strain evidence="2">JCM 11882</strain>
    </source>
</reference>
<dbReference type="EMBL" id="JBHSHP010000010">
    <property type="protein sequence ID" value="MFC4754104.1"/>
    <property type="molecule type" value="Genomic_DNA"/>
</dbReference>
<organism evidence="1 2">
    <name type="scientific">Dietzia aurantiaca</name>
    <dbReference type="NCBI Taxonomy" id="983873"/>
    <lineage>
        <taxon>Bacteria</taxon>
        <taxon>Bacillati</taxon>
        <taxon>Actinomycetota</taxon>
        <taxon>Actinomycetes</taxon>
        <taxon>Mycobacteriales</taxon>
        <taxon>Dietziaceae</taxon>
        <taxon>Dietzia</taxon>
    </lineage>
</organism>
<gene>
    <name evidence="1" type="ORF">ACFO7U_04815</name>
</gene>
<evidence type="ECO:0000313" key="1">
    <source>
        <dbReference type="EMBL" id="MFC4754104.1"/>
    </source>
</evidence>
<sequence length="146" mass="16656">MNQDGPTENHWTDTFSENEHSRAFPFITQCHRELQSRYCDDANRDMPSRFLCYLLNEIRTNTLTECWCVGVRDAGVLGDGSAWIKYSFGELKFAIALRIDASVIKAHTDHLARYASELAAFTIGEPGINLANSEIVDGTYWFRVDR</sequence>
<comment type="caution">
    <text evidence="1">The sequence shown here is derived from an EMBL/GenBank/DDBJ whole genome shotgun (WGS) entry which is preliminary data.</text>
</comment>
<dbReference type="Proteomes" id="UP001595836">
    <property type="component" value="Unassembled WGS sequence"/>
</dbReference>
<protein>
    <submittedName>
        <fullName evidence="1">Uncharacterized protein</fullName>
    </submittedName>
</protein>
<accession>A0ABV9PNM2</accession>
<proteinExistence type="predicted"/>
<keyword evidence="2" id="KW-1185">Reference proteome</keyword>